<dbReference type="InterPro" id="IPR008145">
    <property type="entry name" value="GK/Ca_channel_bsu"/>
</dbReference>
<organism evidence="5">
    <name type="scientific">marine sediment metagenome</name>
    <dbReference type="NCBI Taxonomy" id="412755"/>
    <lineage>
        <taxon>unclassified sequences</taxon>
        <taxon>metagenomes</taxon>
        <taxon>ecological metagenomes</taxon>
    </lineage>
</organism>
<dbReference type="InterPro" id="IPR008144">
    <property type="entry name" value="Guanylate_kin-like_dom"/>
</dbReference>
<dbReference type="GO" id="GO:0004385">
    <property type="term" value="F:GMP kinase activity"/>
    <property type="evidence" value="ECO:0007669"/>
    <property type="project" value="TreeGrafter"/>
</dbReference>
<dbReference type="Pfam" id="PF00625">
    <property type="entry name" value="Guanylate_kin"/>
    <property type="match status" value="1"/>
</dbReference>
<evidence type="ECO:0000313" key="5">
    <source>
        <dbReference type="EMBL" id="GAH99643.1"/>
    </source>
</evidence>
<evidence type="ECO:0000259" key="4">
    <source>
        <dbReference type="PROSITE" id="PS50052"/>
    </source>
</evidence>
<dbReference type="SUPFAM" id="SSF52540">
    <property type="entry name" value="P-loop containing nucleoside triphosphate hydrolases"/>
    <property type="match status" value="1"/>
</dbReference>
<dbReference type="AlphaFoldDB" id="X1LZU7"/>
<dbReference type="EMBL" id="BARV01003116">
    <property type="protein sequence ID" value="GAH99643.1"/>
    <property type="molecule type" value="Genomic_DNA"/>
</dbReference>
<evidence type="ECO:0000256" key="2">
    <source>
        <dbReference type="ARBA" id="ARBA00022679"/>
    </source>
</evidence>
<dbReference type="Gene3D" id="3.40.50.300">
    <property type="entry name" value="P-loop containing nucleotide triphosphate hydrolases"/>
    <property type="match status" value="1"/>
</dbReference>
<dbReference type="InterPro" id="IPR027417">
    <property type="entry name" value="P-loop_NTPase"/>
</dbReference>
<keyword evidence="3" id="KW-0418">Kinase</keyword>
<dbReference type="PANTHER" id="PTHR23117">
    <property type="entry name" value="GUANYLATE KINASE-RELATED"/>
    <property type="match status" value="1"/>
</dbReference>
<comment type="similarity">
    <text evidence="1">Belongs to the guanylate kinase family.</text>
</comment>
<dbReference type="PANTHER" id="PTHR23117:SF13">
    <property type="entry name" value="GUANYLATE KINASE"/>
    <property type="match status" value="1"/>
</dbReference>
<feature type="domain" description="Guanylate kinase-like" evidence="4">
    <location>
        <begin position="1"/>
        <end position="122"/>
    </location>
</feature>
<dbReference type="GO" id="GO:0005829">
    <property type="term" value="C:cytosol"/>
    <property type="evidence" value="ECO:0007669"/>
    <property type="project" value="TreeGrafter"/>
</dbReference>
<proteinExistence type="inferred from homology"/>
<sequence>MISRKELLEWANVYGNWYGVPKEAVKQTLDKGRDVIVKVDVQGAATIKKILPEAVFIFLIPPLREELTMRLKQRHTESAFNLALRLKTAKEEIKKLPLFDYVVANKRDEIDLAVSEIKAIIAAEKCRVTPREVAL</sequence>
<protein>
    <recommendedName>
        <fullName evidence="4">Guanylate kinase-like domain-containing protein</fullName>
    </recommendedName>
</protein>
<evidence type="ECO:0000256" key="3">
    <source>
        <dbReference type="ARBA" id="ARBA00022777"/>
    </source>
</evidence>
<gene>
    <name evidence="5" type="ORF">S06H3_07632</name>
</gene>
<dbReference type="PROSITE" id="PS50052">
    <property type="entry name" value="GUANYLATE_KINASE_2"/>
    <property type="match status" value="1"/>
</dbReference>
<reference evidence="5" key="1">
    <citation type="journal article" date="2014" name="Front. Microbiol.">
        <title>High frequency of phylogenetically diverse reductive dehalogenase-homologous genes in deep subseafloor sedimentary metagenomes.</title>
        <authorList>
            <person name="Kawai M."/>
            <person name="Futagami T."/>
            <person name="Toyoda A."/>
            <person name="Takaki Y."/>
            <person name="Nishi S."/>
            <person name="Hori S."/>
            <person name="Arai W."/>
            <person name="Tsubouchi T."/>
            <person name="Morono Y."/>
            <person name="Uchiyama I."/>
            <person name="Ito T."/>
            <person name="Fujiyama A."/>
            <person name="Inagaki F."/>
            <person name="Takami H."/>
        </authorList>
    </citation>
    <scope>NUCLEOTIDE SEQUENCE</scope>
    <source>
        <strain evidence="5">Expedition CK06-06</strain>
    </source>
</reference>
<keyword evidence="2" id="KW-0808">Transferase</keyword>
<comment type="caution">
    <text evidence="5">The sequence shown here is derived from an EMBL/GenBank/DDBJ whole genome shotgun (WGS) entry which is preliminary data.</text>
</comment>
<evidence type="ECO:0000256" key="1">
    <source>
        <dbReference type="ARBA" id="ARBA00005790"/>
    </source>
</evidence>
<dbReference type="SMART" id="SM00072">
    <property type="entry name" value="GuKc"/>
    <property type="match status" value="1"/>
</dbReference>
<accession>X1LZU7</accession>
<name>X1LZU7_9ZZZZ</name>